<evidence type="ECO:0000259" key="1">
    <source>
        <dbReference type="PROSITE" id="PS50013"/>
    </source>
</evidence>
<dbReference type="AlphaFoldDB" id="A0A8D5FGN5"/>
<dbReference type="KEGG" id="dbk:DGMP_16810"/>
<dbReference type="Proteomes" id="UP000826725">
    <property type="component" value="Chromosome"/>
</dbReference>
<protein>
    <recommendedName>
        <fullName evidence="1">Chromo domain-containing protein</fullName>
    </recommendedName>
</protein>
<dbReference type="PROSITE" id="PS50013">
    <property type="entry name" value="CHROMO_2"/>
    <property type="match status" value="1"/>
</dbReference>
<sequence>MKPVVAGMAGKFIGQEIRTREILEHAAKLSILFSSEKEQAMQYREFIGESLSRIYLPVYFAGEKLVDAVDGRSLGNAEKYIKWIGKGSLPQRLWEPRFISTLCPRCGGLLDGERDSLVLGCENCETLWQEHKGRFQLLKWKVISSDKADAFFLPFWKITFQTQKGELKSFADFLRLTNQPVLVEKADNERPLAFWIPAFKIHPKAFLQISTKVTTAQKYIPPGKKAFPGHAYPVTFPWREAFQALKSVLAAAAVSRKNIYPLLPGLRICSAGYALRYLPFTVRSHDLVQQHIPVTVVSAALKYGRRL</sequence>
<accession>A0A8D5FGN5</accession>
<organism evidence="2 3">
    <name type="scientific">Desulfomarina profundi</name>
    <dbReference type="NCBI Taxonomy" id="2772557"/>
    <lineage>
        <taxon>Bacteria</taxon>
        <taxon>Pseudomonadati</taxon>
        <taxon>Thermodesulfobacteriota</taxon>
        <taxon>Desulfobulbia</taxon>
        <taxon>Desulfobulbales</taxon>
        <taxon>Desulfobulbaceae</taxon>
        <taxon>Desulfomarina</taxon>
    </lineage>
</organism>
<feature type="domain" description="Chromo" evidence="1">
    <location>
        <begin position="60"/>
        <end position="96"/>
    </location>
</feature>
<keyword evidence="3" id="KW-1185">Reference proteome</keyword>
<dbReference type="InterPro" id="IPR000953">
    <property type="entry name" value="Chromo/chromo_shadow_dom"/>
</dbReference>
<dbReference type="EMBL" id="AP024086">
    <property type="protein sequence ID" value="BCL60988.1"/>
    <property type="molecule type" value="Genomic_DNA"/>
</dbReference>
<evidence type="ECO:0000313" key="3">
    <source>
        <dbReference type="Proteomes" id="UP000826725"/>
    </source>
</evidence>
<name>A0A8D5FGN5_9BACT</name>
<evidence type="ECO:0000313" key="2">
    <source>
        <dbReference type="EMBL" id="BCL60988.1"/>
    </source>
</evidence>
<gene>
    <name evidence="2" type="ORF">DGMP_16810</name>
</gene>
<reference evidence="2" key="1">
    <citation type="submission" date="2020-09" db="EMBL/GenBank/DDBJ databases">
        <title>Desulfogranum mesoprofundum gen. nov., sp. nov., a novel mesophilic, sulfate-reducing chemolithoautotroph isolated from a deep-sea hydrothermal vent chimney in the Suiyo Seamount.</title>
        <authorList>
            <person name="Hashimoto Y."/>
            <person name="Nakagawa S."/>
        </authorList>
    </citation>
    <scope>NUCLEOTIDE SEQUENCE</scope>
    <source>
        <strain evidence="2">KT2</strain>
    </source>
</reference>
<proteinExistence type="predicted"/>